<evidence type="ECO:0000259" key="3">
    <source>
        <dbReference type="Pfam" id="PF10531"/>
    </source>
</evidence>
<dbReference type="AlphaFoldDB" id="A0A560W9Y7"/>
<dbReference type="Pfam" id="PF10531">
    <property type="entry name" value="SLBB"/>
    <property type="match status" value="1"/>
</dbReference>
<protein>
    <submittedName>
        <fullName evidence="4">Competence protein ComEA</fullName>
    </submittedName>
</protein>
<evidence type="ECO:0000256" key="2">
    <source>
        <dbReference type="SAM" id="Phobius"/>
    </source>
</evidence>
<feature type="domain" description="Soluble ligand binding" evidence="3">
    <location>
        <begin position="138"/>
        <end position="191"/>
    </location>
</feature>
<feature type="region of interest" description="Disordered" evidence="1">
    <location>
        <begin position="85"/>
        <end position="134"/>
    </location>
</feature>
<organism evidence="4 5">
    <name type="scientific">Marihabitans asiaticum</name>
    <dbReference type="NCBI Taxonomy" id="415218"/>
    <lineage>
        <taxon>Bacteria</taxon>
        <taxon>Bacillati</taxon>
        <taxon>Actinomycetota</taxon>
        <taxon>Actinomycetes</taxon>
        <taxon>Micrococcales</taxon>
        <taxon>Intrasporangiaceae</taxon>
        <taxon>Marihabitans</taxon>
    </lineage>
</organism>
<name>A0A560W9Y7_9MICO</name>
<dbReference type="RefSeq" id="WP_144857310.1">
    <property type="nucleotide sequence ID" value="NZ_BAAAYT010000005.1"/>
</dbReference>
<keyword evidence="2" id="KW-0472">Membrane</keyword>
<dbReference type="Gene3D" id="1.10.150.320">
    <property type="entry name" value="Photosystem II 12 kDa extrinsic protein"/>
    <property type="match status" value="1"/>
</dbReference>
<evidence type="ECO:0000256" key="1">
    <source>
        <dbReference type="SAM" id="MobiDB-lite"/>
    </source>
</evidence>
<dbReference type="InterPro" id="IPR010994">
    <property type="entry name" value="RuvA_2-like"/>
</dbReference>
<feature type="compositionally biased region" description="Low complexity" evidence="1">
    <location>
        <begin position="103"/>
        <end position="116"/>
    </location>
</feature>
<accession>A0A560W9Y7</accession>
<proteinExistence type="predicted"/>
<feature type="transmembrane region" description="Helical" evidence="2">
    <location>
        <begin position="52"/>
        <end position="73"/>
    </location>
</feature>
<gene>
    <name evidence="4" type="ORF">FB557_1848</name>
</gene>
<keyword evidence="5" id="KW-1185">Reference proteome</keyword>
<dbReference type="PANTHER" id="PTHR21180:SF32">
    <property type="entry name" value="ENDONUCLEASE_EXONUCLEASE_PHOSPHATASE FAMILY DOMAIN-CONTAINING PROTEIN 1"/>
    <property type="match status" value="1"/>
</dbReference>
<dbReference type="Proteomes" id="UP000315628">
    <property type="component" value="Unassembled WGS sequence"/>
</dbReference>
<keyword evidence="2" id="KW-0812">Transmembrane</keyword>
<dbReference type="PANTHER" id="PTHR21180">
    <property type="entry name" value="ENDONUCLEASE/EXONUCLEASE/PHOSPHATASE FAMILY DOMAIN-CONTAINING PROTEIN 1"/>
    <property type="match status" value="1"/>
</dbReference>
<dbReference type="Pfam" id="PF12836">
    <property type="entry name" value="HHH_3"/>
    <property type="match status" value="1"/>
</dbReference>
<reference evidence="4 5" key="1">
    <citation type="submission" date="2019-06" db="EMBL/GenBank/DDBJ databases">
        <title>Sequencing the genomes of 1000 actinobacteria strains.</title>
        <authorList>
            <person name="Klenk H.-P."/>
        </authorList>
    </citation>
    <scope>NUCLEOTIDE SEQUENCE [LARGE SCALE GENOMIC DNA]</scope>
    <source>
        <strain evidence="4 5">DSM 18935</strain>
    </source>
</reference>
<evidence type="ECO:0000313" key="5">
    <source>
        <dbReference type="Proteomes" id="UP000315628"/>
    </source>
</evidence>
<dbReference type="OrthoDB" id="9758724at2"/>
<dbReference type="Gene3D" id="3.10.560.10">
    <property type="entry name" value="Outer membrane lipoprotein wza domain like"/>
    <property type="match status" value="1"/>
</dbReference>
<dbReference type="InterPro" id="IPR051675">
    <property type="entry name" value="Endo/Exo/Phosphatase_dom_1"/>
</dbReference>
<keyword evidence="2" id="KW-1133">Transmembrane helix</keyword>
<dbReference type="InterPro" id="IPR019554">
    <property type="entry name" value="Soluble_ligand-bd"/>
</dbReference>
<dbReference type="GO" id="GO:0015628">
    <property type="term" value="P:protein secretion by the type II secretion system"/>
    <property type="evidence" value="ECO:0007669"/>
    <property type="project" value="TreeGrafter"/>
</dbReference>
<sequence>MRAPVEPSERLRQILAAAEAKGASAPDEPPPPRPVTVPAAVAESRWRLSPRAALGVGLVLLVAVLILGARTVLAERAAEPVPVAGDGVAEAGDRSGFGAEQPSPTGGSEEAEAAGPGSTGEGGEPAPASTSPAGDVHVHVVGEVSRAGVVTLPAGSRVADAVQAAGGSSAEADLSYVNLARLLVDGEQVVVPAEGEVPPVGAPAPATPGSAAGSAAGGSGGSAPTALVNINTADQAALEVLPGVGPVLAGRIVRWRVENGRFTSVDELSEVSGIGEKMLAQIGPQVTV</sequence>
<feature type="region of interest" description="Disordered" evidence="1">
    <location>
        <begin position="200"/>
        <end position="222"/>
    </location>
</feature>
<comment type="caution">
    <text evidence="4">The sequence shown here is derived from an EMBL/GenBank/DDBJ whole genome shotgun (WGS) entry which is preliminary data.</text>
</comment>
<evidence type="ECO:0000313" key="4">
    <source>
        <dbReference type="EMBL" id="TWD14438.1"/>
    </source>
</evidence>
<dbReference type="GO" id="GO:0015627">
    <property type="term" value="C:type II protein secretion system complex"/>
    <property type="evidence" value="ECO:0007669"/>
    <property type="project" value="TreeGrafter"/>
</dbReference>
<dbReference type="SUPFAM" id="SSF47781">
    <property type="entry name" value="RuvA domain 2-like"/>
    <property type="match status" value="1"/>
</dbReference>
<dbReference type="EMBL" id="VIUW01000003">
    <property type="protein sequence ID" value="TWD14438.1"/>
    <property type="molecule type" value="Genomic_DNA"/>
</dbReference>